<feature type="compositionally biased region" description="Low complexity" evidence="2">
    <location>
        <begin position="451"/>
        <end position="469"/>
    </location>
</feature>
<dbReference type="GO" id="GO:0008270">
    <property type="term" value="F:zinc ion binding"/>
    <property type="evidence" value="ECO:0007669"/>
    <property type="project" value="UniProtKB-KW"/>
</dbReference>
<evidence type="ECO:0000256" key="1">
    <source>
        <dbReference type="PROSITE-ProRule" id="PRU00175"/>
    </source>
</evidence>
<evidence type="ECO:0000256" key="2">
    <source>
        <dbReference type="SAM" id="MobiDB-lite"/>
    </source>
</evidence>
<dbReference type="SMART" id="SM00184">
    <property type="entry name" value="RING"/>
    <property type="match status" value="2"/>
</dbReference>
<dbReference type="SUPFAM" id="SSF57850">
    <property type="entry name" value="RING/U-box"/>
    <property type="match status" value="1"/>
</dbReference>
<dbReference type="PROSITE" id="PS50089">
    <property type="entry name" value="ZF_RING_2"/>
    <property type="match status" value="1"/>
</dbReference>
<keyword evidence="1" id="KW-0862">Zinc</keyword>
<feature type="compositionally biased region" description="Polar residues" evidence="2">
    <location>
        <begin position="376"/>
        <end position="401"/>
    </location>
</feature>
<accession>A0A060T981</accession>
<dbReference type="InterPro" id="IPR013083">
    <property type="entry name" value="Znf_RING/FYVE/PHD"/>
</dbReference>
<keyword evidence="1" id="KW-0863">Zinc-finger</keyword>
<dbReference type="UniPathway" id="UPA00143"/>
<dbReference type="GO" id="GO:0061630">
    <property type="term" value="F:ubiquitin protein ligase activity"/>
    <property type="evidence" value="ECO:0007669"/>
    <property type="project" value="TreeGrafter"/>
</dbReference>
<organism evidence="4">
    <name type="scientific">Blastobotrys adeninivorans</name>
    <name type="common">Yeast</name>
    <name type="synonym">Arxula adeninivorans</name>
    <dbReference type="NCBI Taxonomy" id="409370"/>
    <lineage>
        <taxon>Eukaryota</taxon>
        <taxon>Fungi</taxon>
        <taxon>Dikarya</taxon>
        <taxon>Ascomycota</taxon>
        <taxon>Saccharomycotina</taxon>
        <taxon>Dipodascomycetes</taxon>
        <taxon>Dipodascales</taxon>
        <taxon>Trichomonascaceae</taxon>
        <taxon>Blastobotrys</taxon>
    </lineage>
</organism>
<feature type="region of interest" description="Disordered" evidence="2">
    <location>
        <begin position="165"/>
        <end position="295"/>
    </location>
</feature>
<feature type="region of interest" description="Disordered" evidence="2">
    <location>
        <begin position="445"/>
        <end position="483"/>
    </location>
</feature>
<dbReference type="GO" id="GO:0016567">
    <property type="term" value="P:protein ubiquitination"/>
    <property type="evidence" value="ECO:0007669"/>
    <property type="project" value="UniProtKB-UniPathway"/>
</dbReference>
<dbReference type="InterPro" id="IPR001841">
    <property type="entry name" value="Znf_RING"/>
</dbReference>
<evidence type="ECO:0000259" key="3">
    <source>
        <dbReference type="PROSITE" id="PS50089"/>
    </source>
</evidence>
<reference evidence="4" key="1">
    <citation type="submission" date="2014-02" db="EMBL/GenBank/DDBJ databases">
        <authorList>
            <person name="Genoscope - CEA"/>
        </authorList>
    </citation>
    <scope>NUCLEOTIDE SEQUENCE</scope>
    <source>
        <strain evidence="4">LS3</strain>
    </source>
</reference>
<dbReference type="Pfam" id="PF13639">
    <property type="entry name" value="zf-RING_2"/>
    <property type="match status" value="1"/>
</dbReference>
<dbReference type="EMBL" id="HG937693">
    <property type="protein sequence ID" value="CDP35716.1"/>
    <property type="molecule type" value="Genomic_DNA"/>
</dbReference>
<protein>
    <submittedName>
        <fullName evidence="4">ARAD1C41822p</fullName>
    </submittedName>
</protein>
<feature type="compositionally biased region" description="Polar residues" evidence="2">
    <location>
        <begin position="43"/>
        <end position="58"/>
    </location>
</feature>
<name>A0A060T981_BLAAD</name>
<dbReference type="InterPro" id="IPR051826">
    <property type="entry name" value="E3_ubiquitin-ligase_domain"/>
</dbReference>
<dbReference type="PANTHER" id="PTHR22765">
    <property type="entry name" value="RING FINGER AND PROTEASE ASSOCIATED DOMAIN-CONTAINING"/>
    <property type="match status" value="1"/>
</dbReference>
<reference evidence="4" key="2">
    <citation type="submission" date="2014-06" db="EMBL/GenBank/DDBJ databases">
        <title>The complete genome of Blastobotrys (Arxula) adeninivorans LS3 - a yeast of biotechnological interest.</title>
        <authorList>
            <person name="Kunze G."/>
            <person name="Gaillardin C."/>
            <person name="Czernicka M."/>
            <person name="Durrens P."/>
            <person name="Martin T."/>
            <person name="Boer E."/>
            <person name="Gabaldon T."/>
            <person name="Cruz J."/>
            <person name="Talla E."/>
            <person name="Marck C."/>
            <person name="Goffeau A."/>
            <person name="Barbe V."/>
            <person name="Baret P."/>
            <person name="Baronian K."/>
            <person name="Beier S."/>
            <person name="Bleykasten C."/>
            <person name="Bode R."/>
            <person name="Casaregola S."/>
            <person name="Despons L."/>
            <person name="Fairhead C."/>
            <person name="Giersberg M."/>
            <person name="Gierski P."/>
            <person name="Hahnel U."/>
            <person name="Hartmann A."/>
            <person name="Jankowska D."/>
            <person name="Jubin C."/>
            <person name="Jung P."/>
            <person name="Lafontaine I."/>
            <person name="Leh-Louis V."/>
            <person name="Lemaire M."/>
            <person name="Marcet-Houben M."/>
            <person name="Mascher M."/>
            <person name="Morel G."/>
            <person name="Richard G.-F."/>
            <person name="Riechen J."/>
            <person name="Sacerdot C."/>
            <person name="Sarkar A."/>
            <person name="Savel G."/>
            <person name="Schacherer J."/>
            <person name="Sherman D."/>
            <person name="Straub M.-L."/>
            <person name="Stein N."/>
            <person name="Thierry A."/>
            <person name="Trautwein-Schult A."/>
            <person name="Westhof E."/>
            <person name="Worch S."/>
            <person name="Dujon B."/>
            <person name="Souciet J.-L."/>
            <person name="Wincker P."/>
            <person name="Scholz U."/>
            <person name="Neuveglise N."/>
        </authorList>
    </citation>
    <scope>NUCLEOTIDE SEQUENCE</scope>
    <source>
        <strain evidence="4">LS3</strain>
    </source>
</reference>
<dbReference type="GO" id="GO:0006511">
    <property type="term" value="P:ubiquitin-dependent protein catabolic process"/>
    <property type="evidence" value="ECO:0007669"/>
    <property type="project" value="TreeGrafter"/>
</dbReference>
<feature type="compositionally biased region" description="Basic and acidic residues" evidence="2">
    <location>
        <begin position="180"/>
        <end position="202"/>
    </location>
</feature>
<evidence type="ECO:0000313" key="4">
    <source>
        <dbReference type="EMBL" id="CDP35716.1"/>
    </source>
</evidence>
<dbReference type="GO" id="GO:0005737">
    <property type="term" value="C:cytoplasm"/>
    <property type="evidence" value="ECO:0007669"/>
    <property type="project" value="TreeGrafter"/>
</dbReference>
<feature type="region of interest" description="Disordered" evidence="2">
    <location>
        <begin position="1"/>
        <end position="120"/>
    </location>
</feature>
<feature type="compositionally biased region" description="Gly residues" evidence="2">
    <location>
        <begin position="106"/>
        <end position="118"/>
    </location>
</feature>
<feature type="compositionally biased region" description="Basic and acidic residues" evidence="2">
    <location>
        <begin position="471"/>
        <end position="481"/>
    </location>
</feature>
<feature type="domain" description="RING-type" evidence="3">
    <location>
        <begin position="299"/>
        <end position="324"/>
    </location>
</feature>
<dbReference type="AlphaFoldDB" id="A0A060T981"/>
<proteinExistence type="predicted"/>
<feature type="region of interest" description="Disordered" evidence="2">
    <location>
        <begin position="368"/>
        <end position="432"/>
    </location>
</feature>
<gene>
    <name evidence="4" type="ORF">GNLVRS02_ARAD1C41822g</name>
</gene>
<dbReference type="PANTHER" id="PTHR22765:SF416">
    <property type="entry name" value="E3 UBIQUITIN-PROTEIN LIGASE GODZILLA"/>
    <property type="match status" value="1"/>
</dbReference>
<dbReference type="Gene3D" id="3.30.40.10">
    <property type="entry name" value="Zinc/RING finger domain, C3HC4 (zinc finger)"/>
    <property type="match status" value="1"/>
</dbReference>
<sequence length="584" mass="63464">MNEDNNRNQEGGGSGGADNNNGNVYYINYSFTIPSGGGGPRFSVQSEGNSGQGPQQFNLGDGIGGLLARMFGAQPDSNANSPGSGSNGGGDGGSDERGDNAERPGTSGGPGGGAGAGGNNNPRFPGVFVFGDGPMSVPFAFPEFREAKPRASRRAVARLKQLDVDSLDPNDRNCPICYEVYEKPNDETTKNKDKGKEKRDDQIPVSISGPMQVDHATDCDEDPPASVPDSVPDPESDPTAQDPPSSVPMDDSDPPESVPDPESTEREQDNQDPPTSVPEGEEEDDDNVHIPDDHRPIQMPCGHNFGLSCIREWLNSSNTCPLCRTTIESHDEYLRATGQQQERTRPVGLFDFLFTQLPNIIWIHHNHRRQQDDGSGDNQENRNQSNSTGSGSTEPQSQADSRQAPWAQPRRQDDDEDPPLVAPEEHSARHTFVSSTEMGSLLRAFPDPAVSTPRSGPSSGTSSTSGAGPITDRDPRQDRHHPYLNFSRRGEDLQDRPHIQCATIPLGLCVSDDDHDPVIGLECTHGYHESCLRMCMRAHGDRDIPNLATDQDDGGTREVWCTRCRRYRPVTMISRPQGTVLHLD</sequence>
<keyword evidence="1" id="KW-0479">Metal-binding</keyword>